<feature type="transmembrane region" description="Helical" evidence="1">
    <location>
        <begin position="183"/>
        <end position="202"/>
    </location>
</feature>
<dbReference type="Proteomes" id="UP000292958">
    <property type="component" value="Unassembled WGS sequence"/>
</dbReference>
<comment type="caution">
    <text evidence="3">The sequence shown here is derived from an EMBL/GenBank/DDBJ whole genome shotgun (WGS) entry which is preliminary data.</text>
</comment>
<dbReference type="EMBL" id="SHKW01000001">
    <property type="protein sequence ID" value="RZU43221.1"/>
    <property type="molecule type" value="Genomic_DNA"/>
</dbReference>
<feature type="domain" description="Acyltransferase 3" evidence="2">
    <location>
        <begin position="6"/>
        <end position="305"/>
    </location>
</feature>
<keyword evidence="4" id="KW-1185">Reference proteome</keyword>
<evidence type="ECO:0000256" key="1">
    <source>
        <dbReference type="SAM" id="Phobius"/>
    </source>
</evidence>
<dbReference type="InterPro" id="IPR002656">
    <property type="entry name" value="Acyl_transf_3_dom"/>
</dbReference>
<feature type="transmembrane region" description="Helical" evidence="1">
    <location>
        <begin position="161"/>
        <end position="177"/>
    </location>
</feature>
<evidence type="ECO:0000313" key="3">
    <source>
        <dbReference type="EMBL" id="RZU43221.1"/>
    </source>
</evidence>
<protein>
    <submittedName>
        <fullName evidence="3">Peptidoglycan/LPS O-acetylase OafA/YrhL</fullName>
    </submittedName>
</protein>
<organism evidence="3 4">
    <name type="scientific">Edaphobacter modestus</name>
    <dbReference type="NCBI Taxonomy" id="388466"/>
    <lineage>
        <taxon>Bacteria</taxon>
        <taxon>Pseudomonadati</taxon>
        <taxon>Acidobacteriota</taxon>
        <taxon>Terriglobia</taxon>
        <taxon>Terriglobales</taxon>
        <taxon>Acidobacteriaceae</taxon>
        <taxon>Edaphobacter</taxon>
    </lineage>
</organism>
<accession>A0A4Q7Z0T8</accession>
<evidence type="ECO:0000313" key="4">
    <source>
        <dbReference type="Proteomes" id="UP000292958"/>
    </source>
</evidence>
<dbReference type="GO" id="GO:0016020">
    <property type="term" value="C:membrane"/>
    <property type="evidence" value="ECO:0007669"/>
    <property type="project" value="TreeGrafter"/>
</dbReference>
<dbReference type="GO" id="GO:0016747">
    <property type="term" value="F:acyltransferase activity, transferring groups other than amino-acyl groups"/>
    <property type="evidence" value="ECO:0007669"/>
    <property type="project" value="InterPro"/>
</dbReference>
<sequence length="331" mass="37423">MSRQNNFDIIRLLLAAVVVFFHVGYISGAPAFEAFPRYFSGHLAVEGFFAISGFLIFASYERSSSLHDYFIKRAARILPGYWLATVFCLFVAFFYGSFHVARFLFANLTFANFLAGSIPGVFASNPFDGMNGALWTIKIEVMFYILVPVIVWLCRRLNRDAVLWTLFVLSIVYRVAMADHNTFALQLPGQLSFFMIGALIHYHLRWFETYGKWLTVAAALLYIGHLATGWFALRPAGVATLTLSASLLFPTVKGPTRWGDFSYGIYVLHWPIIQLFVTTGLYHTRPWVALVLTLITIAIAAVLSWFFVEKPSLALAHSRRIKNRYPAVTPS</sequence>
<evidence type="ECO:0000259" key="2">
    <source>
        <dbReference type="Pfam" id="PF01757"/>
    </source>
</evidence>
<dbReference type="InterPro" id="IPR050879">
    <property type="entry name" value="Acyltransferase_3"/>
</dbReference>
<dbReference type="Pfam" id="PF01757">
    <property type="entry name" value="Acyl_transf_3"/>
    <property type="match status" value="1"/>
</dbReference>
<keyword evidence="1" id="KW-0472">Membrane</keyword>
<keyword evidence="1" id="KW-0812">Transmembrane</keyword>
<feature type="transmembrane region" description="Helical" evidence="1">
    <location>
        <begin position="263"/>
        <end position="282"/>
    </location>
</feature>
<dbReference type="OrthoDB" id="9796461at2"/>
<dbReference type="RefSeq" id="WP_130421616.1">
    <property type="nucleotide sequence ID" value="NZ_SHKW01000001.1"/>
</dbReference>
<dbReference type="AlphaFoldDB" id="A0A4Q7Z0T8"/>
<feature type="transmembrane region" description="Helical" evidence="1">
    <location>
        <begin position="12"/>
        <end position="32"/>
    </location>
</feature>
<name>A0A4Q7Z0T8_9BACT</name>
<gene>
    <name evidence="3" type="ORF">BDD14_4856</name>
</gene>
<feature type="transmembrane region" description="Helical" evidence="1">
    <location>
        <begin position="81"/>
        <end position="105"/>
    </location>
</feature>
<feature type="transmembrane region" description="Helical" evidence="1">
    <location>
        <begin position="133"/>
        <end position="154"/>
    </location>
</feature>
<feature type="transmembrane region" description="Helical" evidence="1">
    <location>
        <begin position="287"/>
        <end position="308"/>
    </location>
</feature>
<feature type="transmembrane region" description="Helical" evidence="1">
    <location>
        <begin position="38"/>
        <end position="60"/>
    </location>
</feature>
<reference evidence="3 4" key="1">
    <citation type="submission" date="2019-02" db="EMBL/GenBank/DDBJ databases">
        <title>Genomic Encyclopedia of Archaeal and Bacterial Type Strains, Phase II (KMG-II): from individual species to whole genera.</title>
        <authorList>
            <person name="Goeker M."/>
        </authorList>
    </citation>
    <scope>NUCLEOTIDE SEQUENCE [LARGE SCALE GENOMIC DNA]</scope>
    <source>
        <strain evidence="3 4">DSM 18101</strain>
    </source>
</reference>
<proteinExistence type="predicted"/>
<feature type="transmembrane region" description="Helical" evidence="1">
    <location>
        <begin position="214"/>
        <end position="233"/>
    </location>
</feature>
<dbReference type="PANTHER" id="PTHR23028">
    <property type="entry name" value="ACETYLTRANSFERASE"/>
    <property type="match status" value="1"/>
</dbReference>
<dbReference type="GO" id="GO:0000271">
    <property type="term" value="P:polysaccharide biosynthetic process"/>
    <property type="evidence" value="ECO:0007669"/>
    <property type="project" value="TreeGrafter"/>
</dbReference>
<keyword evidence="1" id="KW-1133">Transmembrane helix</keyword>
<dbReference type="PANTHER" id="PTHR23028:SF53">
    <property type="entry name" value="ACYL_TRANSF_3 DOMAIN-CONTAINING PROTEIN"/>
    <property type="match status" value="1"/>
</dbReference>